<dbReference type="GO" id="GO:0046872">
    <property type="term" value="F:metal ion binding"/>
    <property type="evidence" value="ECO:0007669"/>
    <property type="project" value="UniProtKB-KW"/>
</dbReference>
<evidence type="ECO:0000256" key="4">
    <source>
        <dbReference type="ARBA" id="ARBA00022801"/>
    </source>
</evidence>
<proteinExistence type="inferred from homology"/>
<keyword evidence="2" id="KW-0645">Protease</keyword>
<feature type="compositionally biased region" description="Basic and acidic residues" evidence="8">
    <location>
        <begin position="213"/>
        <end position="222"/>
    </location>
</feature>
<dbReference type="SUPFAM" id="SSF63411">
    <property type="entry name" value="LuxS/MPP-like metallohydrolase"/>
    <property type="match status" value="4"/>
</dbReference>
<protein>
    <submittedName>
        <fullName evidence="14">Nardilysin convertase</fullName>
    </submittedName>
</protein>
<evidence type="ECO:0000256" key="7">
    <source>
        <dbReference type="RuleBase" id="RU004447"/>
    </source>
</evidence>
<dbReference type="Pfam" id="PF00675">
    <property type="entry name" value="Peptidase_M16"/>
    <property type="match status" value="1"/>
</dbReference>
<dbReference type="Ensembl" id="ENSSSCT00065083113.1">
    <property type="protein sequence ID" value="ENSSSCP00065036208.1"/>
    <property type="gene ID" value="ENSSSCG00065060668.1"/>
</dbReference>
<reference evidence="14" key="1">
    <citation type="submission" date="2025-05" db="UniProtKB">
        <authorList>
            <consortium name="Ensembl"/>
        </authorList>
    </citation>
    <scope>IDENTIFICATION</scope>
</reference>
<evidence type="ECO:0000256" key="5">
    <source>
        <dbReference type="ARBA" id="ARBA00022833"/>
    </source>
</evidence>
<name>A0A8D1ZH06_PIG</name>
<dbReference type="InterPro" id="IPR011249">
    <property type="entry name" value="Metalloenz_LuxS/M16"/>
</dbReference>
<dbReference type="FunFam" id="3.30.830.10:FF:000005">
    <property type="entry name" value="nardilysin isoform X1"/>
    <property type="match status" value="1"/>
</dbReference>
<dbReference type="InterPro" id="IPR032632">
    <property type="entry name" value="Peptidase_M16_M"/>
</dbReference>
<dbReference type="Ensembl" id="ENSSSCT00050092314.1">
    <property type="protein sequence ID" value="ENSSSCP00050039770.1"/>
    <property type="gene ID" value="ENSSSCG00050067591.1"/>
</dbReference>
<feature type="domain" description="Peptidase M16 middle/third" evidence="11">
    <location>
        <begin position="567"/>
        <end position="848"/>
    </location>
</feature>
<feature type="domain" description="Coenzyme PQQ synthesis protein F-like C-terminal lobe" evidence="12">
    <location>
        <begin position="941"/>
        <end position="1038"/>
    </location>
</feature>
<dbReference type="Proteomes" id="UP000694723">
    <property type="component" value="Unplaced"/>
</dbReference>
<dbReference type="InterPro" id="IPR054734">
    <property type="entry name" value="PqqF-like_C_4"/>
</dbReference>
<dbReference type="InterPro" id="IPR007863">
    <property type="entry name" value="Peptidase_M16_C"/>
</dbReference>
<keyword evidence="3" id="KW-0479">Metal-binding</keyword>
<sequence length="1149" mass="131371">MLRRVTVAAVSATGRKLWCEAGRELAALWRVEARGRCEDSAAARPFPTLTMPGRNKAKSTCSCPDLQPNGQDLGESGRVARLGADESEEEGRRVPVSNAGDPEIVKSPSDPKQYRYIKLRNGLQALLISDLSNMEGKMGDATDDEEEEEEEEEDDNDDDDDDDDDEDSGAEIEDDDEEGFDDEDEFDDDDDDEHDDDDDLDTEDNELEELEERAEARKKTTEKQSAAALCVGVGSFADPDDLPGLAHFLEHMVFMGSLKYPDENGFDAFLKKHGGSDNASTDCERTVFQFDVQRKYFKEALDRWAQFFIHPLMIRDAIDREVEAVDSEYQLARPSDANRKEMLFGSLARPGHPMGKFFWGNAETLKHEPKRNNIDTHARLREFWMRFYSAHYMTLVVQSKETLDTLEKWVTEIFSQIPNNGLPKPNFGHLTDPFDTPAFNKLYRVVPIRKIHALTITWALPPQQQHYRSKPLHYISWLVGHEGKGSILSYLRKKCWALALFGGNGETGFEQNSTYSVFSISITLTDEGYEHFYEVAHTVFQYLKMLQKLGPEKRIFEEIQKIEDNEFHYQEQTDPVEYVENMCENMQLYPLQDFLTGDQLLFEYKPEVIAEALNQLVPQKANLVLLSGANEGKCDLKEKWFGTQYSMEDIENSWAELWKSNFELNPDLHLPAENKYIATDFMLKAFDCPETEYPVKIVNTPQGCLWYKKDNKFKIPKAYIRFHLISPLIQKSAANVVLFDIFVNILTHNLAEPAYEADVAQLEYKLVAGEHGLIIRVKGFNHKLPLLFQLIIDYLAEFTSTPAVFTMITEQLKKTYFNILIKPETLAKDVRLLILEYARWSMIDKYRALMDGLSLESLLSFVKEFKAQLFVEGLVQGNVTSTESTDFLKYVVDKLNFMPLEQEMPVQFRVVELPGAHHLCKVRALNKGDANSEVTVYYQMHMEEPCFDFLRTKQTLGYHVYPTCRNTSGILGFSVTVGTQATKYNSEVVDKKIEEFLSSFEEKIENLTEDAFNTQVTALIKLKECEDTHLGEEVDRNWNEVVTQQYLFDRLAHEIEALKSFSKSDLVSWFKAHRGPGSKMLSVHVVGFGKHELEEDGIPSSEDSNSSCEVMQLTYLPASPLLADSTIPITDIRAFTSTLNLLPYHKIVK</sequence>
<dbReference type="Proteomes" id="UP000694727">
    <property type="component" value="Unplaced"/>
</dbReference>
<evidence type="ECO:0000256" key="1">
    <source>
        <dbReference type="ARBA" id="ARBA00007261"/>
    </source>
</evidence>
<evidence type="ECO:0000256" key="3">
    <source>
        <dbReference type="ARBA" id="ARBA00022723"/>
    </source>
</evidence>
<evidence type="ECO:0000259" key="10">
    <source>
        <dbReference type="Pfam" id="PF05193"/>
    </source>
</evidence>
<dbReference type="Ensembl" id="ENSSSCT00025008343.1">
    <property type="protein sequence ID" value="ENSSSCP00025003315.1"/>
    <property type="gene ID" value="ENSSSCG00025006259.1"/>
</dbReference>
<dbReference type="InterPro" id="IPR050626">
    <property type="entry name" value="Peptidase_M16"/>
</dbReference>
<feature type="domain" description="Peptidase M16 N-terminal" evidence="9">
    <location>
        <begin position="217"/>
        <end position="350"/>
    </location>
</feature>
<comment type="similarity">
    <text evidence="1 7">Belongs to the peptidase M16 family.</text>
</comment>
<keyword evidence="6" id="KW-0482">Metalloprotease</keyword>
<feature type="region of interest" description="Disordered" evidence="8">
    <location>
        <begin position="51"/>
        <end position="109"/>
    </location>
</feature>
<keyword evidence="4" id="KW-0378">Hydrolase</keyword>
<dbReference type="PANTHER" id="PTHR43690:SF18">
    <property type="entry name" value="INSULIN-DEGRADING ENZYME-RELATED"/>
    <property type="match status" value="1"/>
</dbReference>
<dbReference type="Pfam" id="PF05193">
    <property type="entry name" value="Peptidase_M16_C"/>
    <property type="match status" value="1"/>
</dbReference>
<dbReference type="GO" id="GO:0006508">
    <property type="term" value="P:proteolysis"/>
    <property type="evidence" value="ECO:0007669"/>
    <property type="project" value="UniProtKB-KW"/>
</dbReference>
<evidence type="ECO:0000313" key="13">
    <source>
        <dbReference type="Ensembl" id="ENSSSCP00025003315.1"/>
    </source>
</evidence>
<organism evidence="14 15">
    <name type="scientific">Sus scrofa</name>
    <name type="common">Pig</name>
    <dbReference type="NCBI Taxonomy" id="9823"/>
    <lineage>
        <taxon>Eukaryota</taxon>
        <taxon>Metazoa</taxon>
        <taxon>Chordata</taxon>
        <taxon>Craniata</taxon>
        <taxon>Vertebrata</taxon>
        <taxon>Euteleostomi</taxon>
        <taxon>Mammalia</taxon>
        <taxon>Eutheria</taxon>
        <taxon>Laurasiatheria</taxon>
        <taxon>Artiodactyla</taxon>
        <taxon>Suina</taxon>
        <taxon>Suidae</taxon>
        <taxon>Sus</taxon>
    </lineage>
</organism>
<dbReference type="GO" id="GO:0004222">
    <property type="term" value="F:metalloendopeptidase activity"/>
    <property type="evidence" value="ECO:0007669"/>
    <property type="project" value="InterPro"/>
</dbReference>
<dbReference type="Proteomes" id="UP000694570">
    <property type="component" value="Unplaced"/>
</dbReference>
<evidence type="ECO:0000259" key="12">
    <source>
        <dbReference type="Pfam" id="PF22456"/>
    </source>
</evidence>
<dbReference type="FunFam" id="3.30.830.10:FF:000017">
    <property type="entry name" value="nardilysin isoform X1"/>
    <property type="match status" value="1"/>
</dbReference>
<dbReference type="Proteomes" id="UP000694571">
    <property type="component" value="Unplaced"/>
</dbReference>
<dbReference type="Ensembl" id="ENSSSCT00030019831.1">
    <property type="protein sequence ID" value="ENSSSCP00030008832.1"/>
    <property type="gene ID" value="ENSSSCG00030014384.1"/>
</dbReference>
<feature type="compositionally biased region" description="Acidic residues" evidence="8">
    <location>
        <begin position="141"/>
        <end position="212"/>
    </location>
</feature>
<dbReference type="Proteomes" id="UP000694725">
    <property type="component" value="Unplaced"/>
</dbReference>
<evidence type="ECO:0000259" key="9">
    <source>
        <dbReference type="Pfam" id="PF00675"/>
    </source>
</evidence>
<accession>A0A8D1ZH06</accession>
<dbReference type="Ensembl" id="ENSSSCT00045058967.1">
    <property type="protein sequence ID" value="ENSSSCP00045041275.1"/>
    <property type="gene ID" value="ENSSSCG00045034145.1"/>
</dbReference>
<dbReference type="Pfam" id="PF22456">
    <property type="entry name" value="PqqF-like_C_4"/>
    <property type="match status" value="1"/>
</dbReference>
<dbReference type="Ensembl" id="ENSSSCT00060017866.1">
    <property type="protein sequence ID" value="ENSSSCP00060007132.1"/>
    <property type="gene ID" value="ENSSSCG00060013528.1"/>
</dbReference>
<evidence type="ECO:0000259" key="11">
    <source>
        <dbReference type="Pfam" id="PF16187"/>
    </source>
</evidence>
<dbReference type="AlphaFoldDB" id="A0A8D1ZH06"/>
<evidence type="ECO:0000256" key="6">
    <source>
        <dbReference type="ARBA" id="ARBA00023049"/>
    </source>
</evidence>
<gene>
    <name evidence="13" type="primary">NRDC</name>
</gene>
<dbReference type="Proteomes" id="UP000694720">
    <property type="component" value="Unplaced"/>
</dbReference>
<evidence type="ECO:0000256" key="8">
    <source>
        <dbReference type="SAM" id="MobiDB-lite"/>
    </source>
</evidence>
<keyword evidence="5" id="KW-0862">Zinc</keyword>
<feature type="region of interest" description="Disordered" evidence="8">
    <location>
        <begin position="134"/>
        <end position="224"/>
    </location>
</feature>
<dbReference type="Ensembl" id="ENSSSCT00035096974.1">
    <property type="protein sequence ID" value="ENSSSCP00035040887.1"/>
    <property type="gene ID" value="ENSSSCG00035071618.1"/>
</dbReference>
<dbReference type="GO" id="GO:0005737">
    <property type="term" value="C:cytoplasm"/>
    <property type="evidence" value="ECO:0007669"/>
    <property type="project" value="UniProtKB-ARBA"/>
</dbReference>
<dbReference type="InterPro" id="IPR001431">
    <property type="entry name" value="Pept_M16_Zn_BS"/>
</dbReference>
<dbReference type="InterPro" id="IPR011765">
    <property type="entry name" value="Pept_M16_N"/>
</dbReference>
<evidence type="ECO:0000313" key="14">
    <source>
        <dbReference type="Ensembl" id="ENSSSCP00065036208.1"/>
    </source>
</evidence>
<dbReference type="Gene3D" id="3.30.830.10">
    <property type="entry name" value="Metalloenzyme, LuxS/M16 peptidase-like"/>
    <property type="match status" value="4"/>
</dbReference>
<feature type="domain" description="Peptidase M16 C-terminal" evidence="10">
    <location>
        <begin position="376"/>
        <end position="561"/>
    </location>
</feature>
<dbReference type="Pfam" id="PF16187">
    <property type="entry name" value="Peptidase_M16_M"/>
    <property type="match status" value="1"/>
</dbReference>
<dbReference type="PROSITE" id="PS00143">
    <property type="entry name" value="INSULINASE"/>
    <property type="match status" value="1"/>
</dbReference>
<evidence type="ECO:0000313" key="15">
    <source>
        <dbReference type="Proteomes" id="UP000694725"/>
    </source>
</evidence>
<dbReference type="PANTHER" id="PTHR43690">
    <property type="entry name" value="NARDILYSIN"/>
    <property type="match status" value="1"/>
</dbReference>
<dbReference type="Proteomes" id="UP000694728">
    <property type="component" value="Unplaced"/>
</dbReference>
<evidence type="ECO:0000256" key="2">
    <source>
        <dbReference type="ARBA" id="ARBA00022670"/>
    </source>
</evidence>